<feature type="region of interest" description="Disordered" evidence="1">
    <location>
        <begin position="1"/>
        <end position="67"/>
    </location>
</feature>
<dbReference type="Proteomes" id="UP000614610">
    <property type="component" value="Unassembled WGS sequence"/>
</dbReference>
<feature type="compositionally biased region" description="Acidic residues" evidence="1">
    <location>
        <begin position="33"/>
        <end position="46"/>
    </location>
</feature>
<dbReference type="EMBL" id="WIWT01000021">
    <property type="protein sequence ID" value="KAF3214807.1"/>
    <property type="molecule type" value="Genomic_DNA"/>
</dbReference>
<name>A0A7C8QCA5_ORBOL</name>
<accession>A0A7C8QCA5</accession>
<gene>
    <name evidence="2" type="ORF">TWF191_001887</name>
    <name evidence="3" type="ORF">TWF679_004589</name>
</gene>
<feature type="compositionally biased region" description="Basic and acidic residues" evidence="1">
    <location>
        <begin position="50"/>
        <end position="65"/>
    </location>
</feature>
<feature type="region of interest" description="Disordered" evidence="1">
    <location>
        <begin position="92"/>
        <end position="155"/>
    </location>
</feature>
<protein>
    <submittedName>
        <fullName evidence="2">Uncharacterized protein</fullName>
    </submittedName>
</protein>
<dbReference type="AlphaFoldDB" id="A0A7C8QCA5"/>
<evidence type="ECO:0000256" key="1">
    <source>
        <dbReference type="SAM" id="MobiDB-lite"/>
    </source>
</evidence>
<proteinExistence type="predicted"/>
<evidence type="ECO:0000313" key="2">
    <source>
        <dbReference type="EMBL" id="KAF3205415.1"/>
    </source>
</evidence>
<feature type="compositionally biased region" description="Basic residues" evidence="1">
    <location>
        <begin position="108"/>
        <end position="121"/>
    </location>
</feature>
<evidence type="ECO:0000313" key="4">
    <source>
        <dbReference type="Proteomes" id="UP000483672"/>
    </source>
</evidence>
<organism evidence="2 4">
    <name type="scientific">Orbilia oligospora</name>
    <name type="common">Nematode-trapping fungus</name>
    <name type="synonym">Arthrobotrys oligospora</name>
    <dbReference type="NCBI Taxonomy" id="2813651"/>
    <lineage>
        <taxon>Eukaryota</taxon>
        <taxon>Fungi</taxon>
        <taxon>Dikarya</taxon>
        <taxon>Ascomycota</taxon>
        <taxon>Pezizomycotina</taxon>
        <taxon>Orbiliomycetes</taxon>
        <taxon>Orbiliales</taxon>
        <taxon>Orbiliaceae</taxon>
        <taxon>Orbilia</taxon>
    </lineage>
</organism>
<dbReference type="EMBL" id="WIPF01000134">
    <property type="protein sequence ID" value="KAF3205415.1"/>
    <property type="molecule type" value="Genomic_DNA"/>
</dbReference>
<evidence type="ECO:0000313" key="3">
    <source>
        <dbReference type="EMBL" id="KAF3214807.1"/>
    </source>
</evidence>
<sequence>MATAAVPMPRIKLHFSAGAYPPPPTEQDGRIDEDGEPESSDDDDISIDSSEEHPISPNAIDKRTGESTILDNPVLNAEPKLPFRPIRIILKAPKRNPEELEQVATVPVRKKRKRRKSKTSHRRYDVSVNNSSSSLPLLSPSPSPSPSSPLDLNIS</sequence>
<comment type="caution">
    <text evidence="2">The sequence shown here is derived from an EMBL/GenBank/DDBJ whole genome shotgun (WGS) entry which is preliminary data.</text>
</comment>
<reference evidence="2 4" key="1">
    <citation type="submission" date="2019-06" db="EMBL/GenBank/DDBJ databases">
        <authorList>
            <person name="Palmer J.M."/>
        </authorList>
    </citation>
    <scope>NUCLEOTIDE SEQUENCE [LARGE SCALE GENOMIC DNA]</scope>
    <source>
        <strain evidence="2 4">TWF191</strain>
        <strain evidence="3">TWF679</strain>
    </source>
</reference>
<dbReference type="Proteomes" id="UP000483672">
    <property type="component" value="Unassembled WGS sequence"/>
</dbReference>